<reference evidence="3" key="1">
    <citation type="journal article" date="2015" name="Nat. Genet.">
        <title>The genome and transcriptome of the zoonotic hookworm Ancylostoma ceylanicum identify infection-specific gene families.</title>
        <authorList>
            <person name="Schwarz E.M."/>
            <person name="Hu Y."/>
            <person name="Antoshechkin I."/>
            <person name="Miller M.M."/>
            <person name="Sternberg P.W."/>
            <person name="Aroian R.V."/>
        </authorList>
    </citation>
    <scope>NUCLEOTIDE SEQUENCE</scope>
    <source>
        <strain evidence="3">HY135</strain>
    </source>
</reference>
<feature type="region of interest" description="Disordered" evidence="1">
    <location>
        <begin position="21"/>
        <end position="44"/>
    </location>
</feature>
<dbReference type="EMBL" id="JARK01000026">
    <property type="protein sequence ID" value="EYC45488.1"/>
    <property type="molecule type" value="Genomic_DNA"/>
</dbReference>
<gene>
    <name evidence="2" type="primary">Acey_s0426.g1260</name>
    <name evidence="2" type="ORF">Y032_0426g1260</name>
</gene>
<dbReference type="Proteomes" id="UP000024635">
    <property type="component" value="Unassembled WGS sequence"/>
</dbReference>
<evidence type="ECO:0000256" key="1">
    <source>
        <dbReference type="SAM" id="MobiDB-lite"/>
    </source>
</evidence>
<proteinExistence type="predicted"/>
<protein>
    <submittedName>
        <fullName evidence="2">Uncharacterized protein</fullName>
    </submittedName>
</protein>
<name>A0A016X2K7_9BILA</name>
<feature type="region of interest" description="Disordered" evidence="1">
    <location>
        <begin position="84"/>
        <end position="129"/>
    </location>
</feature>
<keyword evidence="3" id="KW-1185">Reference proteome</keyword>
<feature type="compositionally biased region" description="Basic and acidic residues" evidence="1">
    <location>
        <begin position="105"/>
        <end position="129"/>
    </location>
</feature>
<organism evidence="2 3">
    <name type="scientific">Ancylostoma ceylanicum</name>
    <dbReference type="NCBI Taxonomy" id="53326"/>
    <lineage>
        <taxon>Eukaryota</taxon>
        <taxon>Metazoa</taxon>
        <taxon>Ecdysozoa</taxon>
        <taxon>Nematoda</taxon>
        <taxon>Chromadorea</taxon>
        <taxon>Rhabditida</taxon>
        <taxon>Rhabditina</taxon>
        <taxon>Rhabditomorpha</taxon>
        <taxon>Strongyloidea</taxon>
        <taxon>Ancylostomatidae</taxon>
        <taxon>Ancylostomatinae</taxon>
        <taxon>Ancylostoma</taxon>
    </lineage>
</organism>
<evidence type="ECO:0000313" key="2">
    <source>
        <dbReference type="EMBL" id="EYC45488.1"/>
    </source>
</evidence>
<accession>A0A016X2K7</accession>
<dbReference type="AlphaFoldDB" id="A0A016X2K7"/>
<sequence>MKSSGTLFGSNAFLNTLTTMGPTGGSHLGDHKGPRDPPVGPTFRDQNSLKLCIDKLRLRWYGHVLRAKERTVCKVGFDLERPKGRTERWLGTPDADPKLAGIHPDQAHDRAKWRQRTNKADPAIKRNKR</sequence>
<evidence type="ECO:0000313" key="3">
    <source>
        <dbReference type="Proteomes" id="UP000024635"/>
    </source>
</evidence>
<comment type="caution">
    <text evidence="2">The sequence shown here is derived from an EMBL/GenBank/DDBJ whole genome shotgun (WGS) entry which is preliminary data.</text>
</comment>